<organism evidence="1 2">
    <name type="scientific">Oculimacula yallundae</name>
    <dbReference type="NCBI Taxonomy" id="86028"/>
    <lineage>
        <taxon>Eukaryota</taxon>
        <taxon>Fungi</taxon>
        <taxon>Dikarya</taxon>
        <taxon>Ascomycota</taxon>
        <taxon>Pezizomycotina</taxon>
        <taxon>Leotiomycetes</taxon>
        <taxon>Helotiales</taxon>
        <taxon>Ploettnerulaceae</taxon>
        <taxon>Oculimacula</taxon>
    </lineage>
</organism>
<protein>
    <submittedName>
        <fullName evidence="1">Uncharacterized protein</fullName>
    </submittedName>
</protein>
<keyword evidence="2" id="KW-1185">Reference proteome</keyword>
<evidence type="ECO:0000313" key="2">
    <source>
        <dbReference type="Proteomes" id="UP001595075"/>
    </source>
</evidence>
<sequence>MDRNDRDYSKEDYAPRDPIEAIYDTKTKLFSFKHRSQIISDIKKEHLIAVPNPRFKRTVTYTSFQRADISQGFIGSRTKIGILKLSPKVWIGRNILGKFREVYVFSPGS</sequence>
<name>A0ABR4C382_9HELO</name>
<gene>
    <name evidence="1" type="ORF">VTL71DRAFT_4881</name>
</gene>
<proteinExistence type="predicted"/>
<evidence type="ECO:0000313" key="1">
    <source>
        <dbReference type="EMBL" id="KAL2064387.1"/>
    </source>
</evidence>
<accession>A0ABR4C382</accession>
<comment type="caution">
    <text evidence="1">The sequence shown here is derived from an EMBL/GenBank/DDBJ whole genome shotgun (WGS) entry which is preliminary data.</text>
</comment>
<dbReference type="EMBL" id="JAZHXI010000014">
    <property type="protein sequence ID" value="KAL2064387.1"/>
    <property type="molecule type" value="Genomic_DNA"/>
</dbReference>
<reference evidence="1 2" key="1">
    <citation type="journal article" date="2024" name="Commun. Biol.">
        <title>Comparative genomic analysis of thermophilic fungi reveals convergent evolutionary adaptations and gene losses.</title>
        <authorList>
            <person name="Steindorff A.S."/>
            <person name="Aguilar-Pontes M.V."/>
            <person name="Robinson A.J."/>
            <person name="Andreopoulos B."/>
            <person name="LaButti K."/>
            <person name="Kuo A."/>
            <person name="Mondo S."/>
            <person name="Riley R."/>
            <person name="Otillar R."/>
            <person name="Haridas S."/>
            <person name="Lipzen A."/>
            <person name="Grimwood J."/>
            <person name="Schmutz J."/>
            <person name="Clum A."/>
            <person name="Reid I.D."/>
            <person name="Moisan M.C."/>
            <person name="Butler G."/>
            <person name="Nguyen T.T.M."/>
            <person name="Dewar K."/>
            <person name="Conant G."/>
            <person name="Drula E."/>
            <person name="Henrissat B."/>
            <person name="Hansel C."/>
            <person name="Singer S."/>
            <person name="Hutchinson M.I."/>
            <person name="de Vries R.P."/>
            <person name="Natvig D.O."/>
            <person name="Powell A.J."/>
            <person name="Tsang A."/>
            <person name="Grigoriev I.V."/>
        </authorList>
    </citation>
    <scope>NUCLEOTIDE SEQUENCE [LARGE SCALE GENOMIC DNA]</scope>
    <source>
        <strain evidence="1 2">CBS 494.80</strain>
    </source>
</reference>
<dbReference type="Proteomes" id="UP001595075">
    <property type="component" value="Unassembled WGS sequence"/>
</dbReference>